<dbReference type="InterPro" id="IPR006311">
    <property type="entry name" value="TAT_signal"/>
</dbReference>
<organism evidence="2 3">
    <name type="scientific">Halobellus clavatus</name>
    <dbReference type="NCBI Taxonomy" id="660517"/>
    <lineage>
        <taxon>Archaea</taxon>
        <taxon>Methanobacteriati</taxon>
        <taxon>Methanobacteriota</taxon>
        <taxon>Stenosarchaea group</taxon>
        <taxon>Halobacteria</taxon>
        <taxon>Halobacteriales</taxon>
        <taxon>Haloferacaceae</taxon>
        <taxon>Halobellus</taxon>
    </lineage>
</organism>
<proteinExistence type="predicted"/>
<protein>
    <submittedName>
        <fullName evidence="2">Uncharacterized protein</fullName>
    </submittedName>
</protein>
<feature type="compositionally biased region" description="Polar residues" evidence="1">
    <location>
        <begin position="48"/>
        <end position="59"/>
    </location>
</feature>
<dbReference type="RefSeq" id="WP_089765775.1">
    <property type="nucleotide sequence ID" value="NZ_FNPB01000002.1"/>
</dbReference>
<evidence type="ECO:0000256" key="1">
    <source>
        <dbReference type="SAM" id="MobiDB-lite"/>
    </source>
</evidence>
<keyword evidence="3" id="KW-1185">Reference proteome</keyword>
<evidence type="ECO:0000313" key="3">
    <source>
        <dbReference type="Proteomes" id="UP000199170"/>
    </source>
</evidence>
<feature type="compositionally biased region" description="Basic and acidic residues" evidence="1">
    <location>
        <begin position="180"/>
        <end position="189"/>
    </location>
</feature>
<feature type="region of interest" description="Disordered" evidence="1">
    <location>
        <begin position="170"/>
        <end position="189"/>
    </location>
</feature>
<evidence type="ECO:0000313" key="2">
    <source>
        <dbReference type="EMBL" id="SDX77950.1"/>
    </source>
</evidence>
<accession>A0A1H3EH56</accession>
<feature type="compositionally biased region" description="Polar residues" evidence="1">
    <location>
        <begin position="30"/>
        <end position="41"/>
    </location>
</feature>
<sequence length="189" mass="20395">MGHRLSSSRRELLSTLSGTFAVGLVAGCSGQSDGSDATRTATEGEPSPTATASPTSEASPTPRPELDLREANVVDVAFDAEGDRYTFDVTLHHDDEGEDGYANWWQVERLDGTRLGRRELRHAHADQPFTRSDTIEISSAVTCVVVRGHDQTHGYGGRLLLVDLASGETRTVEQGPDRQSVSERECPGS</sequence>
<dbReference type="PROSITE" id="PS51318">
    <property type="entry name" value="TAT"/>
    <property type="match status" value="1"/>
</dbReference>
<reference evidence="3" key="1">
    <citation type="submission" date="2016-10" db="EMBL/GenBank/DDBJ databases">
        <authorList>
            <person name="Varghese N."/>
            <person name="Submissions S."/>
        </authorList>
    </citation>
    <scope>NUCLEOTIDE SEQUENCE [LARGE SCALE GENOMIC DNA]</scope>
    <source>
        <strain evidence="3">CGMCC 1.10118</strain>
    </source>
</reference>
<dbReference type="Proteomes" id="UP000199170">
    <property type="component" value="Unassembled WGS sequence"/>
</dbReference>
<dbReference type="AlphaFoldDB" id="A0A1H3EH56"/>
<feature type="region of interest" description="Disordered" evidence="1">
    <location>
        <begin position="30"/>
        <end position="67"/>
    </location>
</feature>
<dbReference type="PROSITE" id="PS51257">
    <property type="entry name" value="PROKAR_LIPOPROTEIN"/>
    <property type="match status" value="1"/>
</dbReference>
<dbReference type="OrthoDB" id="189787at2157"/>
<gene>
    <name evidence="2" type="ORF">SAMN04487946_102279</name>
</gene>
<dbReference type="STRING" id="660517.SAMN04487946_102279"/>
<name>A0A1H3EH56_9EURY</name>
<dbReference type="EMBL" id="FNPB01000002">
    <property type="protein sequence ID" value="SDX77950.1"/>
    <property type="molecule type" value="Genomic_DNA"/>
</dbReference>